<evidence type="ECO:0000313" key="1">
    <source>
        <dbReference type="EMBL" id="KAJ8876710.1"/>
    </source>
</evidence>
<reference evidence="1 2" key="1">
    <citation type="submission" date="2023-02" db="EMBL/GenBank/DDBJ databases">
        <title>LHISI_Scaffold_Assembly.</title>
        <authorList>
            <person name="Stuart O.P."/>
            <person name="Cleave R."/>
            <person name="Magrath M.J.L."/>
            <person name="Mikheyev A.S."/>
        </authorList>
    </citation>
    <scope>NUCLEOTIDE SEQUENCE [LARGE SCALE GENOMIC DNA]</scope>
    <source>
        <strain evidence="1">Daus_M_001</strain>
        <tissue evidence="1">Leg muscle</tissue>
    </source>
</reference>
<gene>
    <name evidence="1" type="ORF">PR048_021157</name>
</gene>
<keyword evidence="2" id="KW-1185">Reference proteome</keyword>
<dbReference type="EMBL" id="JARBHB010000008">
    <property type="protein sequence ID" value="KAJ8876710.1"/>
    <property type="molecule type" value="Genomic_DNA"/>
</dbReference>
<accession>A0ABQ9GXF1</accession>
<organism evidence="1 2">
    <name type="scientific">Dryococelus australis</name>
    <dbReference type="NCBI Taxonomy" id="614101"/>
    <lineage>
        <taxon>Eukaryota</taxon>
        <taxon>Metazoa</taxon>
        <taxon>Ecdysozoa</taxon>
        <taxon>Arthropoda</taxon>
        <taxon>Hexapoda</taxon>
        <taxon>Insecta</taxon>
        <taxon>Pterygota</taxon>
        <taxon>Neoptera</taxon>
        <taxon>Polyneoptera</taxon>
        <taxon>Phasmatodea</taxon>
        <taxon>Verophasmatodea</taxon>
        <taxon>Anareolatae</taxon>
        <taxon>Phasmatidae</taxon>
        <taxon>Eurycanthinae</taxon>
        <taxon>Dryococelus</taxon>
    </lineage>
</organism>
<protein>
    <submittedName>
        <fullName evidence="1">Uncharacterized protein</fullName>
    </submittedName>
</protein>
<evidence type="ECO:0000313" key="2">
    <source>
        <dbReference type="Proteomes" id="UP001159363"/>
    </source>
</evidence>
<dbReference type="Proteomes" id="UP001159363">
    <property type="component" value="Chromosome 7"/>
</dbReference>
<sequence>MSEQGVVSTRNLLWVSTYALDTVPLPGWPGYMHNCYEERKEFETYILALPFINANTGNPTAIYSALSYAANQRKLADQPLQIVVYCLLESYITSSYVRDTYASYYRAHMMTQAALMMLIIEEFLDLKLQIENNLEDINCHIIVKEK</sequence>
<comment type="caution">
    <text evidence="1">The sequence shown here is derived from an EMBL/GenBank/DDBJ whole genome shotgun (WGS) entry which is preliminary data.</text>
</comment>
<name>A0ABQ9GXF1_9NEOP</name>
<proteinExistence type="predicted"/>